<dbReference type="GO" id="GO:0005524">
    <property type="term" value="F:ATP binding"/>
    <property type="evidence" value="ECO:0007669"/>
    <property type="project" value="UniProtKB-UniRule"/>
</dbReference>
<dbReference type="GO" id="GO:0008531">
    <property type="term" value="F:riboflavin kinase activity"/>
    <property type="evidence" value="ECO:0007669"/>
    <property type="project" value="UniProtKB-UniRule"/>
</dbReference>
<dbReference type="Pfam" id="PF01687">
    <property type="entry name" value="Flavokinase"/>
    <property type="match status" value="1"/>
</dbReference>
<dbReference type="InterPro" id="IPR023465">
    <property type="entry name" value="Riboflavin_kinase_dom_sf"/>
</dbReference>
<evidence type="ECO:0000256" key="2">
    <source>
        <dbReference type="ARBA" id="ARBA00004726"/>
    </source>
</evidence>
<dbReference type="SUPFAM" id="SSF82114">
    <property type="entry name" value="Riboflavin kinase-like"/>
    <property type="match status" value="1"/>
</dbReference>
<evidence type="ECO:0000256" key="9">
    <source>
        <dbReference type="ARBA" id="ARBA00022777"/>
    </source>
</evidence>
<evidence type="ECO:0000313" key="17">
    <source>
        <dbReference type="EMBL" id="AKJ63353.1"/>
    </source>
</evidence>
<dbReference type="Gene3D" id="3.40.50.620">
    <property type="entry name" value="HUPs"/>
    <property type="match status" value="1"/>
</dbReference>
<dbReference type="InterPro" id="IPR002606">
    <property type="entry name" value="Riboflavin_kinase_bac"/>
</dbReference>
<dbReference type="GO" id="GO:0009231">
    <property type="term" value="P:riboflavin biosynthetic process"/>
    <property type="evidence" value="ECO:0007669"/>
    <property type="project" value="InterPro"/>
</dbReference>
<dbReference type="UniPathway" id="UPA00277">
    <property type="reaction ID" value="UER00407"/>
</dbReference>
<accession>A0A0G3EAS0</accession>
<keyword evidence="9 15" id="KW-0418">Kinase</keyword>
<keyword evidence="8 15" id="KW-0547">Nucleotide-binding</keyword>
<evidence type="ECO:0000256" key="14">
    <source>
        <dbReference type="ARBA" id="ARBA00049494"/>
    </source>
</evidence>
<protein>
    <recommendedName>
        <fullName evidence="15">Riboflavin biosynthesis protein</fullName>
    </recommendedName>
    <domain>
        <recommendedName>
            <fullName evidence="15">Riboflavin kinase</fullName>
            <ecNumber evidence="15">2.7.1.26</ecNumber>
        </recommendedName>
        <alternativeName>
            <fullName evidence="15">Flavokinase</fullName>
        </alternativeName>
    </domain>
    <domain>
        <recommendedName>
            <fullName evidence="15">FMN adenylyltransferase</fullName>
            <ecNumber evidence="15">2.7.7.2</ecNumber>
        </recommendedName>
        <alternativeName>
            <fullName evidence="15">FAD pyrophosphorylase</fullName>
        </alternativeName>
        <alternativeName>
            <fullName evidence="15">FAD synthase</fullName>
        </alternativeName>
    </domain>
</protein>
<dbReference type="AlphaFoldDB" id="A0A0G3EAS0"/>
<dbReference type="KEGG" id="vbl:L21SP4_00065"/>
<dbReference type="InterPro" id="IPR015864">
    <property type="entry name" value="FAD_synthase"/>
</dbReference>
<dbReference type="CDD" id="cd02064">
    <property type="entry name" value="FAD_synthetase_N"/>
    <property type="match status" value="1"/>
</dbReference>
<reference evidence="17 18" key="2">
    <citation type="journal article" date="2016" name="ISME J.">
        <title>Characterization of the first cultured representative of Verrucomicrobia subdivision 5 indicates the proposal of a novel phylum.</title>
        <authorList>
            <person name="Spring S."/>
            <person name="Bunk B."/>
            <person name="Sproer C."/>
            <person name="Schumann P."/>
            <person name="Rohde M."/>
            <person name="Tindall B.J."/>
            <person name="Klenk H.P."/>
        </authorList>
    </citation>
    <scope>NUCLEOTIDE SEQUENCE [LARGE SCALE GENOMIC DNA]</scope>
    <source>
        <strain evidence="17 18">L21-Fru-AB</strain>
    </source>
</reference>
<evidence type="ECO:0000259" key="16">
    <source>
        <dbReference type="SMART" id="SM00904"/>
    </source>
</evidence>
<evidence type="ECO:0000256" key="7">
    <source>
        <dbReference type="ARBA" id="ARBA00022695"/>
    </source>
</evidence>
<keyword evidence="11 15" id="KW-0067">ATP-binding</keyword>
<dbReference type="SUPFAM" id="SSF52374">
    <property type="entry name" value="Nucleotidylyl transferase"/>
    <property type="match status" value="1"/>
</dbReference>
<dbReference type="GO" id="GO:0009398">
    <property type="term" value="P:FMN biosynthetic process"/>
    <property type="evidence" value="ECO:0007669"/>
    <property type="project" value="UniProtKB-UniRule"/>
</dbReference>
<keyword evidence="4 15" id="KW-0285">Flavoprotein</keyword>
<dbReference type="PANTHER" id="PTHR22749">
    <property type="entry name" value="RIBOFLAVIN KINASE/FMN ADENYLYLTRANSFERASE"/>
    <property type="match status" value="1"/>
</dbReference>
<comment type="pathway">
    <text evidence="3 15">Cofactor biosynthesis; FMN biosynthesis; FMN from riboflavin (ATP route): step 1/1.</text>
</comment>
<dbReference type="OrthoDB" id="9803667at2"/>
<evidence type="ECO:0000313" key="18">
    <source>
        <dbReference type="Proteomes" id="UP000035268"/>
    </source>
</evidence>
<dbReference type="InterPro" id="IPR015865">
    <property type="entry name" value="Riboflavin_kinase_bac/euk"/>
</dbReference>
<dbReference type="PANTHER" id="PTHR22749:SF6">
    <property type="entry name" value="RIBOFLAVIN KINASE"/>
    <property type="match status" value="1"/>
</dbReference>
<evidence type="ECO:0000256" key="11">
    <source>
        <dbReference type="ARBA" id="ARBA00022840"/>
    </source>
</evidence>
<comment type="catalytic activity">
    <reaction evidence="14 15">
        <text>FMN + ATP + H(+) = FAD + diphosphate</text>
        <dbReference type="Rhea" id="RHEA:17237"/>
        <dbReference type="ChEBI" id="CHEBI:15378"/>
        <dbReference type="ChEBI" id="CHEBI:30616"/>
        <dbReference type="ChEBI" id="CHEBI:33019"/>
        <dbReference type="ChEBI" id="CHEBI:57692"/>
        <dbReference type="ChEBI" id="CHEBI:58210"/>
        <dbReference type="EC" id="2.7.7.2"/>
    </reaction>
</comment>
<dbReference type="PATRIC" id="fig|1609981.3.peg.69"/>
<dbReference type="InterPro" id="IPR023468">
    <property type="entry name" value="Riboflavin_kinase"/>
</dbReference>
<evidence type="ECO:0000256" key="1">
    <source>
        <dbReference type="ARBA" id="ARBA00002121"/>
    </source>
</evidence>
<comment type="similarity">
    <text evidence="15">Belongs to the ribF family.</text>
</comment>
<dbReference type="GO" id="GO:0006747">
    <property type="term" value="P:FAD biosynthetic process"/>
    <property type="evidence" value="ECO:0007669"/>
    <property type="project" value="UniProtKB-UniRule"/>
</dbReference>
<sequence>MLTRETSFSSAPGNGPLTFAAGCFDGVHLGHRAVIDAARRRAGETGGRARVLTFTPHPARVLNPNAAPPLLDAPSTRMRLFRETGVDGVDELKFDPAFARLGPGEFLDRLCARWPALESLAVGSDWTFGRRADGDVGRLREEASSRGIRVIAVEPVLHEGTRISSTRIRREVREGRMEEAAAMLGRPFAIAGRVVRGDGRGRSLGYPTANVEPRNGVRPPPGIYAGRACLGHTLRPAAVYLGSRRTFHRNGGRVMEVHLLEDRPDLYDTELETELIRRIRDDARFESPQALQRRIARDLDEIRAVLG</sequence>
<dbReference type="EC" id="2.7.7.2" evidence="15"/>
<evidence type="ECO:0000256" key="3">
    <source>
        <dbReference type="ARBA" id="ARBA00005201"/>
    </source>
</evidence>
<dbReference type="Gene3D" id="2.40.30.30">
    <property type="entry name" value="Riboflavin kinase-like"/>
    <property type="match status" value="1"/>
</dbReference>
<dbReference type="EC" id="2.7.1.26" evidence="15"/>
<evidence type="ECO:0000256" key="13">
    <source>
        <dbReference type="ARBA" id="ARBA00047880"/>
    </source>
</evidence>
<dbReference type="RefSeq" id="WP_052880795.1">
    <property type="nucleotide sequence ID" value="NZ_CP010904.1"/>
</dbReference>
<organism evidence="17 18">
    <name type="scientific">Kiritimatiella glycovorans</name>
    <dbReference type="NCBI Taxonomy" id="1307763"/>
    <lineage>
        <taxon>Bacteria</taxon>
        <taxon>Pseudomonadati</taxon>
        <taxon>Kiritimatiellota</taxon>
        <taxon>Kiritimatiellia</taxon>
        <taxon>Kiritimatiellales</taxon>
        <taxon>Kiritimatiellaceae</taxon>
        <taxon>Kiritimatiella</taxon>
    </lineage>
</organism>
<keyword evidence="12" id="KW-0511">Multifunctional enzyme</keyword>
<dbReference type="STRING" id="1307763.L21SP4_00065"/>
<gene>
    <name evidence="17" type="primary">ribF</name>
    <name evidence="17" type="ORF">L21SP4_00065</name>
</gene>
<evidence type="ECO:0000256" key="8">
    <source>
        <dbReference type="ARBA" id="ARBA00022741"/>
    </source>
</evidence>
<feature type="domain" description="Riboflavin kinase" evidence="16">
    <location>
        <begin position="183"/>
        <end position="307"/>
    </location>
</feature>
<evidence type="ECO:0000256" key="15">
    <source>
        <dbReference type="PIRNR" id="PIRNR004491"/>
    </source>
</evidence>
<dbReference type="SMART" id="SM00904">
    <property type="entry name" value="Flavokinase"/>
    <property type="match status" value="1"/>
</dbReference>
<keyword evidence="5 15" id="KW-0288">FMN</keyword>
<keyword evidence="6 15" id="KW-0808">Transferase</keyword>
<keyword evidence="10 15" id="KW-0274">FAD</keyword>
<proteinExistence type="inferred from homology"/>
<comment type="catalytic activity">
    <reaction evidence="13 15">
        <text>riboflavin + ATP = FMN + ADP + H(+)</text>
        <dbReference type="Rhea" id="RHEA:14357"/>
        <dbReference type="ChEBI" id="CHEBI:15378"/>
        <dbReference type="ChEBI" id="CHEBI:30616"/>
        <dbReference type="ChEBI" id="CHEBI:57986"/>
        <dbReference type="ChEBI" id="CHEBI:58210"/>
        <dbReference type="ChEBI" id="CHEBI:456216"/>
        <dbReference type="EC" id="2.7.1.26"/>
    </reaction>
</comment>
<evidence type="ECO:0000256" key="6">
    <source>
        <dbReference type="ARBA" id="ARBA00022679"/>
    </source>
</evidence>
<keyword evidence="7 15" id="KW-0548">Nucleotidyltransferase</keyword>
<dbReference type="Proteomes" id="UP000035268">
    <property type="component" value="Chromosome"/>
</dbReference>
<dbReference type="EMBL" id="CP010904">
    <property type="protein sequence ID" value="AKJ63353.1"/>
    <property type="molecule type" value="Genomic_DNA"/>
</dbReference>
<comment type="pathway">
    <text evidence="2 15">Cofactor biosynthesis; FAD biosynthesis; FAD from FMN: step 1/1.</text>
</comment>
<name>A0A0G3EAS0_9BACT</name>
<evidence type="ECO:0000256" key="5">
    <source>
        <dbReference type="ARBA" id="ARBA00022643"/>
    </source>
</evidence>
<dbReference type="PIRSF" id="PIRSF004491">
    <property type="entry name" value="FAD_Synth"/>
    <property type="match status" value="1"/>
</dbReference>
<evidence type="ECO:0000256" key="10">
    <source>
        <dbReference type="ARBA" id="ARBA00022827"/>
    </source>
</evidence>
<evidence type="ECO:0000256" key="12">
    <source>
        <dbReference type="ARBA" id="ARBA00023268"/>
    </source>
</evidence>
<dbReference type="GO" id="GO:0003919">
    <property type="term" value="F:FMN adenylyltransferase activity"/>
    <property type="evidence" value="ECO:0007669"/>
    <property type="project" value="UniProtKB-UniRule"/>
</dbReference>
<dbReference type="NCBIfam" id="TIGR00083">
    <property type="entry name" value="ribF"/>
    <property type="match status" value="1"/>
</dbReference>
<comment type="function">
    <text evidence="1">Catalyzes the phosphorylation of riboflavin to FMN followed by the adenylation of FMN to FAD.</text>
</comment>
<reference evidence="18" key="1">
    <citation type="submission" date="2015-02" db="EMBL/GenBank/DDBJ databases">
        <title>Description and complete genome sequence of the first cultured representative of the subdivision 5 of the Verrucomicrobia phylum.</title>
        <authorList>
            <person name="Spring S."/>
            <person name="Bunk B."/>
            <person name="Sproer C."/>
            <person name="Klenk H.-P."/>
        </authorList>
    </citation>
    <scope>NUCLEOTIDE SEQUENCE [LARGE SCALE GENOMIC DNA]</scope>
    <source>
        <strain evidence="18">L21-Fru-AB</strain>
    </source>
</reference>
<dbReference type="InterPro" id="IPR014729">
    <property type="entry name" value="Rossmann-like_a/b/a_fold"/>
</dbReference>
<dbReference type="PROSITE" id="PS51257">
    <property type="entry name" value="PROKAR_LIPOPROTEIN"/>
    <property type="match status" value="1"/>
</dbReference>
<keyword evidence="18" id="KW-1185">Reference proteome</keyword>
<dbReference type="Pfam" id="PF06574">
    <property type="entry name" value="FAD_syn"/>
    <property type="match status" value="1"/>
</dbReference>
<evidence type="ECO:0000256" key="4">
    <source>
        <dbReference type="ARBA" id="ARBA00022630"/>
    </source>
</evidence>
<dbReference type="UniPathway" id="UPA00276">
    <property type="reaction ID" value="UER00406"/>
</dbReference>